<organism evidence="1 2">
    <name type="scientific">Brachionus plicatilis</name>
    <name type="common">Marine rotifer</name>
    <name type="synonym">Brachionus muelleri</name>
    <dbReference type="NCBI Taxonomy" id="10195"/>
    <lineage>
        <taxon>Eukaryota</taxon>
        <taxon>Metazoa</taxon>
        <taxon>Spiralia</taxon>
        <taxon>Gnathifera</taxon>
        <taxon>Rotifera</taxon>
        <taxon>Eurotatoria</taxon>
        <taxon>Monogononta</taxon>
        <taxon>Pseudotrocha</taxon>
        <taxon>Ploima</taxon>
        <taxon>Brachionidae</taxon>
        <taxon>Brachionus</taxon>
    </lineage>
</organism>
<protein>
    <submittedName>
        <fullName evidence="1">Uncharacterized protein</fullName>
    </submittedName>
</protein>
<comment type="caution">
    <text evidence="1">The sequence shown here is derived from an EMBL/GenBank/DDBJ whole genome shotgun (WGS) entry which is preliminary data.</text>
</comment>
<proteinExistence type="predicted"/>
<accession>A0A3M7RMC3</accession>
<dbReference type="Proteomes" id="UP000276133">
    <property type="component" value="Unassembled WGS sequence"/>
</dbReference>
<keyword evidence="2" id="KW-1185">Reference proteome</keyword>
<dbReference type="EMBL" id="REGN01003114">
    <property type="protein sequence ID" value="RNA24458.1"/>
    <property type="molecule type" value="Genomic_DNA"/>
</dbReference>
<name>A0A3M7RMC3_BRAPC</name>
<evidence type="ECO:0000313" key="2">
    <source>
        <dbReference type="Proteomes" id="UP000276133"/>
    </source>
</evidence>
<reference evidence="1 2" key="1">
    <citation type="journal article" date="2018" name="Sci. Rep.">
        <title>Genomic signatures of local adaptation to the degree of environmental predictability in rotifers.</title>
        <authorList>
            <person name="Franch-Gras L."/>
            <person name="Hahn C."/>
            <person name="Garcia-Roger E.M."/>
            <person name="Carmona M.J."/>
            <person name="Serra M."/>
            <person name="Gomez A."/>
        </authorList>
    </citation>
    <scope>NUCLEOTIDE SEQUENCE [LARGE SCALE GENOMIC DNA]</scope>
    <source>
        <strain evidence="1">HYR1</strain>
    </source>
</reference>
<gene>
    <name evidence="1" type="ORF">BpHYR1_051883</name>
</gene>
<dbReference type="AlphaFoldDB" id="A0A3M7RMC3"/>
<evidence type="ECO:0000313" key="1">
    <source>
        <dbReference type="EMBL" id="RNA24458.1"/>
    </source>
</evidence>
<sequence>MKTSVRYIRTCLYSRIPNYSDMSLKSNNCFNDRRCYKRLQKYYTKNDIAFNILHHDGENKLQPSIVLNLLFELNERYVMCTQNMKNSLSSLLNYLNLIQKNEISAIVHQSQTKIKPHCIDKKN</sequence>